<dbReference type="EMBL" id="HBGV01000472">
    <property type="protein sequence ID" value="CAD9466259.1"/>
    <property type="molecule type" value="Transcribed_RNA"/>
</dbReference>
<feature type="region of interest" description="Disordered" evidence="1">
    <location>
        <begin position="48"/>
        <end position="74"/>
    </location>
</feature>
<name>A0A7S2DYM4_9STRA</name>
<evidence type="ECO:0000313" key="2">
    <source>
        <dbReference type="EMBL" id="CAD9466259.1"/>
    </source>
</evidence>
<organism evidence="2">
    <name type="scientific">Helicotheca tamesis</name>
    <dbReference type="NCBI Taxonomy" id="374047"/>
    <lineage>
        <taxon>Eukaryota</taxon>
        <taxon>Sar</taxon>
        <taxon>Stramenopiles</taxon>
        <taxon>Ochrophyta</taxon>
        <taxon>Bacillariophyta</taxon>
        <taxon>Mediophyceae</taxon>
        <taxon>Lithodesmiophycidae</taxon>
        <taxon>Lithodesmiales</taxon>
        <taxon>Lithodesmiaceae</taxon>
        <taxon>Helicotheca</taxon>
    </lineage>
</organism>
<gene>
    <name evidence="2" type="ORF">HTAM1171_LOCUS314</name>
</gene>
<protein>
    <submittedName>
        <fullName evidence="2">Uncharacterized protein</fullName>
    </submittedName>
</protein>
<reference evidence="2" key="1">
    <citation type="submission" date="2021-01" db="EMBL/GenBank/DDBJ databases">
        <authorList>
            <person name="Corre E."/>
            <person name="Pelletier E."/>
            <person name="Niang G."/>
            <person name="Scheremetjew M."/>
            <person name="Finn R."/>
            <person name="Kale V."/>
            <person name="Holt S."/>
            <person name="Cochrane G."/>
            <person name="Meng A."/>
            <person name="Brown T."/>
            <person name="Cohen L."/>
        </authorList>
    </citation>
    <scope>NUCLEOTIDE SEQUENCE</scope>
    <source>
        <strain evidence="2">CCMP826</strain>
    </source>
</reference>
<feature type="compositionally biased region" description="Low complexity" evidence="1">
    <location>
        <begin position="54"/>
        <end position="65"/>
    </location>
</feature>
<accession>A0A7S2DYM4</accession>
<proteinExistence type="predicted"/>
<evidence type="ECO:0000256" key="1">
    <source>
        <dbReference type="SAM" id="MobiDB-lite"/>
    </source>
</evidence>
<dbReference type="AlphaFoldDB" id="A0A7S2DYM4"/>
<sequence>MSANPITERTSSISHSHPLAKKNLTMTKTFTALLLVAFAMVASVSSFTPSAAFSPRSSSTAMSMSEDSKKSATTNELVIDENFENVELERLLGKRRLKKKMRRYKTQLNEKIRNGDVVQDDNGDWVPKEG</sequence>